<dbReference type="SUPFAM" id="SSF49870">
    <property type="entry name" value="Osmotin, thaumatin-like protein"/>
    <property type="match status" value="1"/>
</dbReference>
<dbReference type="EMBL" id="ML213618">
    <property type="protein sequence ID" value="TFK35787.1"/>
    <property type="molecule type" value="Genomic_DNA"/>
</dbReference>
<dbReference type="PROSITE" id="PS51367">
    <property type="entry name" value="THAUMATIN_2"/>
    <property type="match status" value="1"/>
</dbReference>
<dbReference type="PANTHER" id="PTHR31048">
    <property type="entry name" value="OS03G0233200 PROTEIN"/>
    <property type="match status" value="1"/>
</dbReference>
<dbReference type="SMART" id="SM00205">
    <property type="entry name" value="THN"/>
    <property type="match status" value="1"/>
</dbReference>
<evidence type="ECO:0000313" key="1">
    <source>
        <dbReference type="EMBL" id="TFK35787.1"/>
    </source>
</evidence>
<protein>
    <recommendedName>
        <fullName evidence="3">Thaumatin</fullName>
    </recommendedName>
</protein>
<dbReference type="AlphaFoldDB" id="A0A5C3LT99"/>
<dbReference type="Pfam" id="PF00314">
    <property type="entry name" value="Thaumatin"/>
    <property type="match status" value="1"/>
</dbReference>
<dbReference type="Gene3D" id="2.60.110.10">
    <property type="entry name" value="Thaumatin"/>
    <property type="match status" value="2"/>
</dbReference>
<accession>A0A5C3LT99</accession>
<keyword evidence="2" id="KW-1185">Reference proteome</keyword>
<evidence type="ECO:0008006" key="3">
    <source>
        <dbReference type="Google" id="ProtNLM"/>
    </source>
</evidence>
<reference evidence="1 2" key="1">
    <citation type="journal article" date="2019" name="Nat. Ecol. Evol.">
        <title>Megaphylogeny resolves global patterns of mushroom evolution.</title>
        <authorList>
            <person name="Varga T."/>
            <person name="Krizsan K."/>
            <person name="Foldi C."/>
            <person name="Dima B."/>
            <person name="Sanchez-Garcia M."/>
            <person name="Sanchez-Ramirez S."/>
            <person name="Szollosi G.J."/>
            <person name="Szarkandi J.G."/>
            <person name="Papp V."/>
            <person name="Albert L."/>
            <person name="Andreopoulos W."/>
            <person name="Angelini C."/>
            <person name="Antonin V."/>
            <person name="Barry K.W."/>
            <person name="Bougher N.L."/>
            <person name="Buchanan P."/>
            <person name="Buyck B."/>
            <person name="Bense V."/>
            <person name="Catcheside P."/>
            <person name="Chovatia M."/>
            <person name="Cooper J."/>
            <person name="Damon W."/>
            <person name="Desjardin D."/>
            <person name="Finy P."/>
            <person name="Geml J."/>
            <person name="Haridas S."/>
            <person name="Hughes K."/>
            <person name="Justo A."/>
            <person name="Karasinski D."/>
            <person name="Kautmanova I."/>
            <person name="Kiss B."/>
            <person name="Kocsube S."/>
            <person name="Kotiranta H."/>
            <person name="LaButti K.M."/>
            <person name="Lechner B.E."/>
            <person name="Liimatainen K."/>
            <person name="Lipzen A."/>
            <person name="Lukacs Z."/>
            <person name="Mihaltcheva S."/>
            <person name="Morgado L.N."/>
            <person name="Niskanen T."/>
            <person name="Noordeloos M.E."/>
            <person name="Ohm R.A."/>
            <person name="Ortiz-Santana B."/>
            <person name="Ovrebo C."/>
            <person name="Racz N."/>
            <person name="Riley R."/>
            <person name="Savchenko A."/>
            <person name="Shiryaev A."/>
            <person name="Soop K."/>
            <person name="Spirin V."/>
            <person name="Szebenyi C."/>
            <person name="Tomsovsky M."/>
            <person name="Tulloss R.E."/>
            <person name="Uehling J."/>
            <person name="Grigoriev I.V."/>
            <person name="Vagvolgyi C."/>
            <person name="Papp T."/>
            <person name="Martin F.M."/>
            <person name="Miettinen O."/>
            <person name="Hibbett D.S."/>
            <person name="Nagy L.G."/>
        </authorList>
    </citation>
    <scope>NUCLEOTIDE SEQUENCE [LARGE SCALE GENOMIC DNA]</scope>
    <source>
        <strain evidence="1 2">CBS 166.37</strain>
    </source>
</reference>
<dbReference type="InterPro" id="IPR001938">
    <property type="entry name" value="Thaumatin"/>
</dbReference>
<gene>
    <name evidence="1" type="ORF">BDQ12DRAFT_725578</name>
</gene>
<dbReference type="InterPro" id="IPR037176">
    <property type="entry name" value="Osmotin/thaumatin-like_sf"/>
</dbReference>
<proteinExistence type="predicted"/>
<sequence length="151" mass="16405">MSEMVKDDEWKIEWKECQKEVGKAEDKKFAPNKPNFATGWEAPSFTKVNFAVPNKGKAGRIWARYNCDFSSNPSPNSCLDVSLADGSNLPMRITNNQACPVAKCAVNLAPNCPSALQGPFDFVGSPVGCRSACFENLDGNKVHSTATIQAT</sequence>
<dbReference type="STRING" id="68775.A0A5C3LT99"/>
<evidence type="ECO:0000313" key="2">
    <source>
        <dbReference type="Proteomes" id="UP000308652"/>
    </source>
</evidence>
<organism evidence="1 2">
    <name type="scientific">Crucibulum laeve</name>
    <dbReference type="NCBI Taxonomy" id="68775"/>
    <lineage>
        <taxon>Eukaryota</taxon>
        <taxon>Fungi</taxon>
        <taxon>Dikarya</taxon>
        <taxon>Basidiomycota</taxon>
        <taxon>Agaricomycotina</taxon>
        <taxon>Agaricomycetes</taxon>
        <taxon>Agaricomycetidae</taxon>
        <taxon>Agaricales</taxon>
        <taxon>Agaricineae</taxon>
        <taxon>Nidulariaceae</taxon>
        <taxon>Crucibulum</taxon>
    </lineage>
</organism>
<dbReference type="OrthoDB" id="430315at2759"/>
<dbReference type="Proteomes" id="UP000308652">
    <property type="component" value="Unassembled WGS sequence"/>
</dbReference>
<name>A0A5C3LT99_9AGAR</name>